<dbReference type="STRING" id="76936.BN2458_PEG1197"/>
<dbReference type="InterPro" id="IPR003754">
    <property type="entry name" value="4pyrrol_synth_uPrphyn_synth"/>
</dbReference>
<dbReference type="Pfam" id="PF02602">
    <property type="entry name" value="HEM4"/>
    <property type="match status" value="1"/>
</dbReference>
<dbReference type="GO" id="GO:0004852">
    <property type="term" value="F:uroporphyrinogen-III synthase activity"/>
    <property type="evidence" value="ECO:0007669"/>
    <property type="project" value="UniProtKB-EC"/>
</dbReference>
<evidence type="ECO:0000259" key="1">
    <source>
        <dbReference type="Pfam" id="PF02602"/>
    </source>
</evidence>
<accession>A0A099UDY6</accession>
<dbReference type="AlphaFoldDB" id="A0A099UDY6"/>
<dbReference type="GO" id="GO:0033014">
    <property type="term" value="P:tetrapyrrole biosynthetic process"/>
    <property type="evidence" value="ECO:0007669"/>
    <property type="project" value="InterPro"/>
</dbReference>
<sequence length="233" mass="25694">MNETYGVVLAGTRKIEGVRSLITNKIVFAPLTHTLEGIDALIFTSAYAIKSLIESASQNLPNTLHFSPILAHWKEIPSFVISPASAKILYEQGAKVEFVGKSAHGKTFAQEIIPLLQGRRALYLRAKEIVSGLDSILKNAGICIEEAIMYENIPQKLPLELKPKPKSVIIFSAPSAYDSFVANFGWEDLYIAIAIGQSTFARFDKHITAYVSPSANFESCIAFAKDIARERNF</sequence>
<dbReference type="Proteomes" id="UP000029925">
    <property type="component" value="Unassembled WGS sequence"/>
</dbReference>
<reference evidence="3 4" key="1">
    <citation type="journal article" date="2014" name="Genome Announc.">
        <title>Draft genome sequences of eight enterohepatic helicobacter species isolated from both laboratory and wild rodents.</title>
        <authorList>
            <person name="Sheh A."/>
            <person name="Shen Z."/>
            <person name="Fox J.G."/>
        </authorList>
    </citation>
    <scope>NUCLEOTIDE SEQUENCE [LARGE SCALE GENOMIC DNA]</scope>
    <source>
        <strain evidence="3 4">MIT 98-6810</strain>
    </source>
</reference>
<feature type="domain" description="Tetrapyrrole biosynthesis uroporphyrinogen III synthase" evidence="1">
    <location>
        <begin position="30"/>
        <end position="221"/>
    </location>
</feature>
<dbReference type="Proteomes" id="UP000064525">
    <property type="component" value="Chromosome I"/>
</dbReference>
<keyword evidence="4" id="KW-1185">Reference proteome</keyword>
<dbReference type="Gene3D" id="3.40.50.10090">
    <property type="match status" value="2"/>
</dbReference>
<dbReference type="KEGG" id="hty:BN2458_PEG1197"/>
<reference evidence="2" key="2">
    <citation type="submission" date="2015-11" db="EMBL/GenBank/DDBJ databases">
        <authorList>
            <person name="Zhang Y."/>
            <person name="Guo Z."/>
        </authorList>
    </citation>
    <scope>NUCLEOTIDE SEQUENCE</scope>
    <source>
        <strain evidence="2">1</strain>
    </source>
</reference>
<dbReference type="InterPro" id="IPR036108">
    <property type="entry name" value="4pyrrol_syn_uPrphyn_synt_sf"/>
</dbReference>
<name>A0A099UDY6_9HELI</name>
<reference evidence="5" key="3">
    <citation type="submission" date="2015-11" db="EMBL/GenBank/DDBJ databases">
        <authorList>
            <person name="Anvar S.Y."/>
        </authorList>
    </citation>
    <scope>NUCLEOTIDE SEQUENCE [LARGE SCALE GENOMIC DNA]</scope>
</reference>
<organism evidence="2 5">
    <name type="scientific">Helicobacter typhlonius</name>
    <dbReference type="NCBI Taxonomy" id="76936"/>
    <lineage>
        <taxon>Bacteria</taxon>
        <taxon>Pseudomonadati</taxon>
        <taxon>Campylobacterota</taxon>
        <taxon>Epsilonproteobacteria</taxon>
        <taxon>Campylobacterales</taxon>
        <taxon>Helicobacteraceae</taxon>
        <taxon>Helicobacter</taxon>
    </lineage>
</organism>
<dbReference type="GeneID" id="78151401"/>
<keyword evidence="2" id="KW-0456">Lyase</keyword>
<dbReference type="RefSeq" id="WP_034327176.1">
    <property type="nucleotide sequence ID" value="NZ_CAJTQN010000003.1"/>
</dbReference>
<proteinExistence type="predicted"/>
<dbReference type="PATRIC" id="fig|76936.10.peg.1170"/>
<dbReference type="EMBL" id="LN907858">
    <property type="protein sequence ID" value="CUU40082.1"/>
    <property type="molecule type" value="Genomic_DNA"/>
</dbReference>
<dbReference type="OrthoDB" id="5328023at2"/>
<dbReference type="EMBL" id="JRPF02000004">
    <property type="protein sequence ID" value="TLD78651.1"/>
    <property type="molecule type" value="Genomic_DNA"/>
</dbReference>
<evidence type="ECO:0000313" key="2">
    <source>
        <dbReference type="EMBL" id="CUU40082.1"/>
    </source>
</evidence>
<evidence type="ECO:0000313" key="5">
    <source>
        <dbReference type="Proteomes" id="UP000064525"/>
    </source>
</evidence>
<protein>
    <submittedName>
        <fullName evidence="2">Uroporphyrinogen-III synthase</fullName>
        <ecNumber evidence="2">4.2.1.75</ecNumber>
    </submittedName>
</protein>
<evidence type="ECO:0000313" key="3">
    <source>
        <dbReference type="EMBL" id="TLD78651.1"/>
    </source>
</evidence>
<dbReference type="SUPFAM" id="SSF69618">
    <property type="entry name" value="HemD-like"/>
    <property type="match status" value="1"/>
</dbReference>
<gene>
    <name evidence="2" type="ORF">BN2458_PEG1197</name>
    <name evidence="3" type="ORF">LS75_004910</name>
</gene>
<dbReference type="EC" id="4.2.1.75" evidence="2"/>
<evidence type="ECO:0000313" key="4">
    <source>
        <dbReference type="Proteomes" id="UP000029925"/>
    </source>
</evidence>